<dbReference type="SUPFAM" id="SSF51126">
    <property type="entry name" value="Pectin lyase-like"/>
    <property type="match status" value="1"/>
</dbReference>
<proteinExistence type="inferred from homology"/>
<dbReference type="PROSITE" id="PS00503">
    <property type="entry name" value="PECTINESTERASE_2"/>
    <property type="match status" value="1"/>
</dbReference>
<dbReference type="EnsemblPlants" id="KRG96592">
    <property type="protein sequence ID" value="KRG96592"/>
    <property type="gene ID" value="GLYMA_19G220600"/>
</dbReference>
<evidence type="ECO:0000259" key="15">
    <source>
        <dbReference type="SMART" id="SM00856"/>
    </source>
</evidence>
<dbReference type="CDD" id="cd15798">
    <property type="entry name" value="PMEI-like_3"/>
    <property type="match status" value="1"/>
</dbReference>
<keyword evidence="8 14" id="KW-0063">Aspartyl esterase</keyword>
<dbReference type="InterPro" id="IPR033131">
    <property type="entry name" value="Pectinesterase_Asp_AS"/>
</dbReference>
<dbReference type="GO" id="GO:0030599">
    <property type="term" value="F:pectinesterase activity"/>
    <property type="evidence" value="ECO:0000318"/>
    <property type="project" value="GO_Central"/>
</dbReference>
<reference evidence="16 17" key="1">
    <citation type="journal article" date="2010" name="Nature">
        <title>Genome sequence of the palaeopolyploid soybean.</title>
        <authorList>
            <person name="Schmutz J."/>
            <person name="Cannon S.B."/>
            <person name="Schlueter J."/>
            <person name="Ma J."/>
            <person name="Mitros T."/>
            <person name="Nelson W."/>
            <person name="Hyten D.L."/>
            <person name="Song Q."/>
            <person name="Thelen J.J."/>
            <person name="Cheng J."/>
            <person name="Xu D."/>
            <person name="Hellsten U."/>
            <person name="May G.D."/>
            <person name="Yu Y."/>
            <person name="Sakurai T."/>
            <person name="Umezawa T."/>
            <person name="Bhattacharyya M.K."/>
            <person name="Sandhu D."/>
            <person name="Valliyodan B."/>
            <person name="Lindquist E."/>
            <person name="Peto M."/>
            <person name="Grant D."/>
            <person name="Shu S."/>
            <person name="Goodstein D."/>
            <person name="Barry K."/>
            <person name="Futrell-Griggs M."/>
            <person name="Abernathy B."/>
            <person name="Du J."/>
            <person name="Tian Z."/>
            <person name="Zhu L."/>
            <person name="Gill N."/>
            <person name="Joshi T."/>
            <person name="Libault M."/>
            <person name="Sethuraman A."/>
            <person name="Zhang X.-C."/>
            <person name="Shinozaki K."/>
            <person name="Nguyen H.T."/>
            <person name="Wing R.A."/>
            <person name="Cregan P."/>
            <person name="Specht J."/>
            <person name="Grimwood J."/>
            <person name="Rokhsar D."/>
            <person name="Stacey G."/>
            <person name="Shoemaker R.C."/>
            <person name="Jackson S.A."/>
        </authorList>
    </citation>
    <scope>NUCLEOTIDE SEQUENCE [LARGE SCALE GENOMIC DNA]</scope>
    <source>
        <strain evidence="17">cv. Williams 82</strain>
        <tissue evidence="16">Callus</tissue>
    </source>
</reference>
<keyword evidence="6 14" id="KW-0134">Cell wall</keyword>
<keyword evidence="14" id="KW-0961">Cell wall biogenesis/degradation</keyword>
<comment type="function">
    <text evidence="12 14">Acts in the modification of cell walls via demethylesterification of cell wall pectin.</text>
</comment>
<accession>A0A0R0ERW6</accession>
<dbReference type="InParanoid" id="A0A0R0ERW6"/>
<dbReference type="FunFam" id="2.160.20.10:FF:000001">
    <property type="entry name" value="Pectinesterase"/>
    <property type="match status" value="1"/>
</dbReference>
<dbReference type="Gene3D" id="2.160.20.10">
    <property type="entry name" value="Single-stranded right-handed beta-helix, Pectin lyase-like"/>
    <property type="match status" value="1"/>
</dbReference>
<evidence type="ECO:0000256" key="4">
    <source>
        <dbReference type="ARBA" id="ARBA00007786"/>
    </source>
</evidence>
<evidence type="ECO:0000256" key="3">
    <source>
        <dbReference type="ARBA" id="ARBA00006027"/>
    </source>
</evidence>
<keyword evidence="9" id="KW-1015">Disulfide bond</keyword>
<feature type="signal peptide" evidence="14">
    <location>
        <begin position="1"/>
        <end position="25"/>
    </location>
</feature>
<dbReference type="GO" id="GO:0046910">
    <property type="term" value="F:pectinesterase inhibitor activity"/>
    <property type="evidence" value="ECO:0000318"/>
    <property type="project" value="GO_Central"/>
</dbReference>
<keyword evidence="14" id="KW-0964">Secreted</keyword>
<keyword evidence="18" id="KW-1185">Reference proteome</keyword>
<organism evidence="16">
    <name type="scientific">Glycine max</name>
    <name type="common">Soybean</name>
    <name type="synonym">Glycine hispida</name>
    <dbReference type="NCBI Taxonomy" id="3847"/>
    <lineage>
        <taxon>Eukaryota</taxon>
        <taxon>Viridiplantae</taxon>
        <taxon>Streptophyta</taxon>
        <taxon>Embryophyta</taxon>
        <taxon>Tracheophyta</taxon>
        <taxon>Spermatophyta</taxon>
        <taxon>Magnoliopsida</taxon>
        <taxon>eudicotyledons</taxon>
        <taxon>Gunneridae</taxon>
        <taxon>Pentapetalae</taxon>
        <taxon>rosids</taxon>
        <taxon>fabids</taxon>
        <taxon>Fabales</taxon>
        <taxon>Fabaceae</taxon>
        <taxon>Papilionoideae</taxon>
        <taxon>50 kb inversion clade</taxon>
        <taxon>NPAAA clade</taxon>
        <taxon>indigoferoid/millettioid clade</taxon>
        <taxon>Phaseoleae</taxon>
        <taxon>Glycine</taxon>
        <taxon>Glycine subgen. Soja</taxon>
    </lineage>
</organism>
<dbReference type="InterPro" id="IPR011050">
    <property type="entry name" value="Pectin_lyase_fold/virulence"/>
</dbReference>
<dbReference type="FunFam" id="1.20.140.40:FF:000001">
    <property type="entry name" value="Pectinesterase"/>
    <property type="match status" value="1"/>
</dbReference>
<evidence type="ECO:0000256" key="6">
    <source>
        <dbReference type="ARBA" id="ARBA00022512"/>
    </source>
</evidence>
<dbReference type="InterPro" id="IPR000070">
    <property type="entry name" value="Pectinesterase_cat"/>
</dbReference>
<keyword evidence="14" id="KW-0732">Signal</keyword>
<dbReference type="OMA" id="VNWIQQA"/>
<dbReference type="InterPro" id="IPR035513">
    <property type="entry name" value="Invertase/methylesterase_inhib"/>
</dbReference>
<dbReference type="UniPathway" id="UPA00545">
    <property type="reaction ID" value="UER00823"/>
</dbReference>
<evidence type="ECO:0000256" key="2">
    <source>
        <dbReference type="ARBA" id="ARBA00005184"/>
    </source>
</evidence>
<dbReference type="GO" id="GO:0045490">
    <property type="term" value="P:pectin catabolic process"/>
    <property type="evidence" value="ECO:0007669"/>
    <property type="project" value="UniProtKB-UniRule"/>
</dbReference>
<dbReference type="PaxDb" id="3847-GLYMA19G40840.1"/>
<dbReference type="GO" id="GO:0042545">
    <property type="term" value="P:cell wall modification"/>
    <property type="evidence" value="ECO:0007669"/>
    <property type="project" value="UniProtKB-UniRule"/>
</dbReference>
<dbReference type="InterPro" id="IPR006501">
    <property type="entry name" value="Pectinesterase_inhib_dom"/>
</dbReference>
<sequence>MSGKVIISAVSLILVVGVAIGVVVAVNKKGEDPTLQSQQKSVGVICQNTDDQKLCHETLSSVKGMDTADPKAYIAKAVKATMDSVTRAFNMSDRLSTEYGGNDNGTKMALDDCKDLLQSAIESLQLSIDMVHNNNLQAVHNQQADFKNWLSAVISYQQACMEGFDDGKEGEKKIKEQFHTETLDNVQKLTGITLDIVSGLSNILEKFGLKFNLKPASRRLLGKDGLPTWFSAADRKLLGRGWRSRVKPNVVVAQDGTGQFKTVADAIASYPKDNQGRYIIYVKAGVYDEYITVPRSSKNISCTTIITGRKNFVDGVKTMQTATFANTAEGFIAKAMTFQNTAGAEGHQAVAFRNQGDMSALVGCHILGYQDTLYVQTNRQFYRNCVISGTVDFIFGTSSTVIQHSVIIVRKPLDNQFNTVTADGTSQKNMATGIVIQGCNIVPEAELFPTRFQVKSYLGRPWKQFSRTVVMESTVGDFLHPEGWCPWAGEHFEDTLYYAEYNNDGPGANVNGRIKWKGYRGLISREEATQFTPAQFLQAGANGGSDWLKALRVPHALSFMKA</sequence>
<dbReference type="Gene3D" id="1.20.140.40">
    <property type="entry name" value="Invertase/pectin methylesterase inhibitor family protein"/>
    <property type="match status" value="1"/>
</dbReference>
<dbReference type="Proteomes" id="UP000008827">
    <property type="component" value="Chromosome 19"/>
</dbReference>
<dbReference type="SMR" id="A0A0R0ERW6"/>
<evidence type="ECO:0000313" key="16">
    <source>
        <dbReference type="EMBL" id="KRG96592.1"/>
    </source>
</evidence>
<reference evidence="17" key="2">
    <citation type="submission" date="2018-02" db="UniProtKB">
        <authorList>
            <consortium name="EnsemblPlants"/>
        </authorList>
    </citation>
    <scope>IDENTIFICATION</scope>
    <source>
        <strain evidence="17">Williams 82</strain>
    </source>
</reference>
<evidence type="ECO:0000256" key="8">
    <source>
        <dbReference type="ARBA" id="ARBA00023085"/>
    </source>
</evidence>
<dbReference type="InterPro" id="IPR018040">
    <property type="entry name" value="Pectinesterase_Tyr_AS"/>
</dbReference>
<comment type="pathway">
    <text evidence="2 14">Glycan metabolism; pectin degradation; 2-dehydro-3-deoxy-D-gluconate from pectin: step 1/5.</text>
</comment>
<evidence type="ECO:0000313" key="17">
    <source>
        <dbReference type="EnsemblPlants" id="KRG96592"/>
    </source>
</evidence>
<dbReference type="EC" id="3.1.1.11" evidence="5 14"/>
<evidence type="ECO:0000256" key="5">
    <source>
        <dbReference type="ARBA" id="ARBA00013229"/>
    </source>
</evidence>
<feature type="domain" description="Pectinesterase inhibitor" evidence="15">
    <location>
        <begin position="37"/>
        <end position="196"/>
    </location>
</feature>
<dbReference type="InterPro" id="IPR012334">
    <property type="entry name" value="Pectin_lyas_fold"/>
</dbReference>
<dbReference type="PROSITE" id="PS00800">
    <property type="entry name" value="PECTINESTERASE_1"/>
    <property type="match status" value="1"/>
</dbReference>
<evidence type="ECO:0000256" key="10">
    <source>
        <dbReference type="ARBA" id="ARBA00023180"/>
    </source>
</evidence>
<dbReference type="AlphaFoldDB" id="A0A0R0ERW6"/>
<keyword evidence="7 14" id="KW-0378">Hydrolase</keyword>
<dbReference type="PANTHER" id="PTHR31707">
    <property type="entry name" value="PECTINESTERASE"/>
    <property type="match status" value="1"/>
</dbReference>
<feature type="active site" evidence="13">
    <location>
        <position position="392"/>
    </location>
</feature>
<dbReference type="Pfam" id="PF04043">
    <property type="entry name" value="PMEI"/>
    <property type="match status" value="1"/>
</dbReference>
<evidence type="ECO:0000256" key="14">
    <source>
        <dbReference type="RuleBase" id="RU000589"/>
    </source>
</evidence>
<dbReference type="EMBL" id="CM000852">
    <property type="protein sequence ID" value="KRG96592.1"/>
    <property type="molecule type" value="Genomic_DNA"/>
</dbReference>
<dbReference type="SUPFAM" id="SSF101148">
    <property type="entry name" value="Plant invertase/pectin methylesterase inhibitor"/>
    <property type="match status" value="1"/>
</dbReference>
<comment type="similarity">
    <text evidence="4">In the C-terminal section; belongs to the pectinesterase family.</text>
</comment>
<reference evidence="16" key="3">
    <citation type="submission" date="2018-07" db="EMBL/GenBank/DDBJ databases">
        <title>WGS assembly of Glycine max.</title>
        <authorList>
            <person name="Schmutz J."/>
            <person name="Cannon S."/>
            <person name="Schlueter J."/>
            <person name="Ma J."/>
            <person name="Mitros T."/>
            <person name="Nelson W."/>
            <person name="Hyten D."/>
            <person name="Song Q."/>
            <person name="Thelen J."/>
            <person name="Cheng J."/>
            <person name="Xu D."/>
            <person name="Hellsten U."/>
            <person name="May G."/>
            <person name="Yu Y."/>
            <person name="Sakurai T."/>
            <person name="Umezawa T."/>
            <person name="Bhattacharyya M."/>
            <person name="Sandhu D."/>
            <person name="Valliyodan B."/>
            <person name="Lindquist E."/>
            <person name="Peto M."/>
            <person name="Grant D."/>
            <person name="Shu S."/>
            <person name="Goodstein D."/>
            <person name="Barry K."/>
            <person name="Futrell-Griggs M."/>
            <person name="Abernathy B."/>
            <person name="Du J."/>
            <person name="Tian Z."/>
            <person name="Zhu L."/>
            <person name="Gill N."/>
            <person name="Joshi T."/>
            <person name="Libault M."/>
            <person name="Sethuraman A."/>
            <person name="Zhang X."/>
            <person name="Shinozaki K."/>
            <person name="Nguyen H."/>
            <person name="Wing R."/>
            <person name="Cregan P."/>
            <person name="Specht J."/>
            <person name="Grimwood J."/>
            <person name="Rokhsar D."/>
            <person name="Stacey G."/>
            <person name="Shoemaker R."/>
            <person name="Jackson S."/>
        </authorList>
    </citation>
    <scope>NUCLEOTIDE SEQUENCE</scope>
    <source>
        <tissue evidence="16">Callus</tissue>
    </source>
</reference>
<comment type="catalytic activity">
    <reaction evidence="11 14">
        <text>[(1-&gt;4)-alpha-D-galacturonosyl methyl ester](n) + n H2O = [(1-&gt;4)-alpha-D-galacturonosyl](n) + n methanol + n H(+)</text>
        <dbReference type="Rhea" id="RHEA:22380"/>
        <dbReference type="Rhea" id="RHEA-COMP:14570"/>
        <dbReference type="Rhea" id="RHEA-COMP:14573"/>
        <dbReference type="ChEBI" id="CHEBI:15377"/>
        <dbReference type="ChEBI" id="CHEBI:15378"/>
        <dbReference type="ChEBI" id="CHEBI:17790"/>
        <dbReference type="ChEBI" id="CHEBI:140522"/>
        <dbReference type="ChEBI" id="CHEBI:140523"/>
        <dbReference type="EC" id="3.1.1.11"/>
    </reaction>
</comment>
<keyword evidence="10" id="KW-0325">Glycoprotein</keyword>
<evidence type="ECO:0000256" key="1">
    <source>
        <dbReference type="ARBA" id="ARBA00004191"/>
    </source>
</evidence>
<name>A0A0R0ERW6_SOYBN</name>
<dbReference type="Gramene" id="KRG96592">
    <property type="protein sequence ID" value="KRG96592"/>
    <property type="gene ID" value="GLYMA_19G220600"/>
</dbReference>
<dbReference type="STRING" id="3847.A0A0R0ERW6"/>
<evidence type="ECO:0000256" key="9">
    <source>
        <dbReference type="ARBA" id="ARBA00023157"/>
    </source>
</evidence>
<comment type="subcellular location">
    <subcellularLocation>
        <location evidence="1 14">Secreted</location>
        <location evidence="1 14">Cell wall</location>
    </subcellularLocation>
</comment>
<feature type="chain" id="PRO_5014484060" description="Pectinesterase" evidence="14">
    <location>
        <begin position="26"/>
        <end position="562"/>
    </location>
</feature>
<evidence type="ECO:0000313" key="18">
    <source>
        <dbReference type="Proteomes" id="UP000008827"/>
    </source>
</evidence>
<dbReference type="FunCoup" id="A0A0R0ERW6">
    <property type="interactions" value="196"/>
</dbReference>
<evidence type="ECO:0000256" key="12">
    <source>
        <dbReference type="ARBA" id="ARBA00057335"/>
    </source>
</evidence>
<dbReference type="NCBIfam" id="TIGR01614">
    <property type="entry name" value="PME_inhib"/>
    <property type="match status" value="1"/>
</dbReference>
<evidence type="ECO:0000256" key="11">
    <source>
        <dbReference type="ARBA" id="ARBA00047928"/>
    </source>
</evidence>
<dbReference type="SMART" id="SM00856">
    <property type="entry name" value="PMEI"/>
    <property type="match status" value="1"/>
</dbReference>
<gene>
    <name evidence="16" type="ORF">GLYMA_19G220600</name>
</gene>
<evidence type="ECO:0000256" key="7">
    <source>
        <dbReference type="ARBA" id="ARBA00022801"/>
    </source>
</evidence>
<dbReference type="Pfam" id="PF01095">
    <property type="entry name" value="Pectinesterase"/>
    <property type="match status" value="1"/>
</dbReference>
<protein>
    <recommendedName>
        <fullName evidence="5 14">Pectinesterase</fullName>
        <ecNumber evidence="5 14">3.1.1.11</ecNumber>
    </recommendedName>
</protein>
<evidence type="ECO:0000256" key="13">
    <source>
        <dbReference type="PROSITE-ProRule" id="PRU10040"/>
    </source>
</evidence>
<comment type="similarity">
    <text evidence="3">In the N-terminal section; belongs to the PMEI family.</text>
</comment>